<accession>A0A1F8A6J4</accession>
<protein>
    <submittedName>
        <fullName evidence="1">Uncharacterized protein</fullName>
    </submittedName>
</protein>
<dbReference type="OrthoDB" id="408373at2759"/>
<dbReference type="STRING" id="109264.A0A1F8A6J4"/>
<comment type="caution">
    <text evidence="1">The sequence shown here is derived from an EMBL/GenBank/DDBJ whole genome shotgun (WGS) entry which is preliminary data.</text>
</comment>
<dbReference type="RefSeq" id="XP_022391041.1">
    <property type="nucleotide sequence ID" value="XM_022530966.1"/>
</dbReference>
<dbReference type="AlphaFoldDB" id="A0A1F8A6J4"/>
<sequence>MNTIQGGAEVRGERTKYAQFAHLTTRLSGMIHEGSHGPISQEPHTVIHEDHITGKYVFINIPYHAVMNDPSMRKKCRMIAFDLPVHGRSFPGETIFRGTTPTPKTPTWGEMVCIAVAIRAEVVGAGGSILLQACDYLTTARDFDDNSPFVKQSLFNPDLIYGVMAPSAPLANKQVIWHLHSAQAYGIFHGDLDFYLGGFDARG</sequence>
<evidence type="ECO:0000313" key="2">
    <source>
        <dbReference type="Proteomes" id="UP000179179"/>
    </source>
</evidence>
<gene>
    <name evidence="1" type="ORF">ABOM_003836</name>
</gene>
<reference evidence="1 2" key="1">
    <citation type="journal article" date="2016" name="Genome Biol. Evol.">
        <title>Draft genome sequence of an aflatoxigenic Aspergillus species, A. bombycis.</title>
        <authorList>
            <person name="Moore G.G."/>
            <person name="Mack B.M."/>
            <person name="Beltz S.B."/>
            <person name="Gilbert M.K."/>
        </authorList>
    </citation>
    <scope>NUCLEOTIDE SEQUENCE [LARGE SCALE GENOMIC DNA]</scope>
    <source>
        <strain evidence="2">NRRL 26010</strain>
    </source>
</reference>
<keyword evidence="2" id="KW-1185">Reference proteome</keyword>
<evidence type="ECO:0000313" key="1">
    <source>
        <dbReference type="EMBL" id="OGM47324.1"/>
    </source>
</evidence>
<dbReference type="GeneID" id="34447226"/>
<dbReference type="Proteomes" id="UP000179179">
    <property type="component" value="Unassembled WGS sequence"/>
</dbReference>
<dbReference type="EMBL" id="LYCR01000024">
    <property type="protein sequence ID" value="OGM47324.1"/>
    <property type="molecule type" value="Genomic_DNA"/>
</dbReference>
<proteinExistence type="predicted"/>
<organism evidence="1 2">
    <name type="scientific">Aspergillus bombycis</name>
    <dbReference type="NCBI Taxonomy" id="109264"/>
    <lineage>
        <taxon>Eukaryota</taxon>
        <taxon>Fungi</taxon>
        <taxon>Dikarya</taxon>
        <taxon>Ascomycota</taxon>
        <taxon>Pezizomycotina</taxon>
        <taxon>Eurotiomycetes</taxon>
        <taxon>Eurotiomycetidae</taxon>
        <taxon>Eurotiales</taxon>
        <taxon>Aspergillaceae</taxon>
        <taxon>Aspergillus</taxon>
    </lineage>
</organism>
<name>A0A1F8A6J4_9EURO</name>